<dbReference type="SMR" id="A0A3B6PLJ3"/>
<feature type="compositionally biased region" description="Acidic residues" evidence="1">
    <location>
        <begin position="106"/>
        <end position="119"/>
    </location>
</feature>
<dbReference type="PANTHER" id="PTHR35119:SF1">
    <property type="entry name" value="PROTEIN POLYCHOME"/>
    <property type="match status" value="1"/>
</dbReference>
<protein>
    <submittedName>
        <fullName evidence="2">Uncharacterized protein</fullName>
    </submittedName>
</protein>
<feature type="region of interest" description="Disordered" evidence="1">
    <location>
        <begin position="197"/>
        <end position="226"/>
    </location>
</feature>
<dbReference type="Gramene" id="TraesSYM6B03G03480110.1">
    <property type="protein sequence ID" value="TraesSYM6B03G03480110.1"/>
    <property type="gene ID" value="TraesSYM6B03G03480110"/>
</dbReference>
<dbReference type="InterPro" id="IPR034590">
    <property type="entry name" value="POLYCHOME/GIG1"/>
</dbReference>
<dbReference type="RefSeq" id="XP_044412711.1">
    <property type="nucleotide sequence ID" value="XM_044556776.1"/>
</dbReference>
<dbReference type="STRING" id="4565.A0A3B6PLJ3"/>
<dbReference type="Gramene" id="TraesROB_scaffold_051905_01G000100.1">
    <property type="protein sequence ID" value="TraesROB_scaffold_051905_01G000100.1"/>
    <property type="gene ID" value="TraesROB_scaffold_051905_01G000100"/>
</dbReference>
<keyword evidence="3" id="KW-1185">Reference proteome</keyword>
<dbReference type="Gramene" id="TraesNOR6B03G03573120.1">
    <property type="protein sequence ID" value="TraesNOR6B03G03573120.1"/>
    <property type="gene ID" value="TraesNOR6B03G03573120"/>
</dbReference>
<reference evidence="2" key="2">
    <citation type="submission" date="2018-10" db="UniProtKB">
        <authorList>
            <consortium name="EnsemblPlants"/>
        </authorList>
    </citation>
    <scope>IDENTIFICATION</scope>
</reference>
<dbReference type="Gramene" id="TraesCAD_scaffold_013259_01G000100.1">
    <property type="protein sequence ID" value="TraesCAD_scaffold_013259_01G000100.1"/>
    <property type="gene ID" value="TraesCAD_scaffold_013259_01G000100"/>
</dbReference>
<feature type="region of interest" description="Disordered" evidence="1">
    <location>
        <begin position="154"/>
        <end position="184"/>
    </location>
</feature>
<name>A0A3B6PLJ3_WHEAT</name>
<dbReference type="RefSeq" id="XP_044412712.1">
    <property type="nucleotide sequence ID" value="XM_044556777.1"/>
</dbReference>
<dbReference type="Gramene" id="TraesJUL6B03G03566990.2">
    <property type="protein sequence ID" value="TraesJUL6B03G03566990.2"/>
    <property type="gene ID" value="TraesJUL6B03G03566990"/>
</dbReference>
<dbReference type="PANTHER" id="PTHR35119">
    <property type="entry name" value="PROTEIN POLYCHOME"/>
    <property type="match status" value="1"/>
</dbReference>
<dbReference type="GeneID" id="123137162"/>
<feature type="region of interest" description="Disordered" evidence="1">
    <location>
        <begin position="101"/>
        <end position="140"/>
    </location>
</feature>
<evidence type="ECO:0000313" key="2">
    <source>
        <dbReference type="EnsemblPlants" id="TraesCS6B02G225400.1"/>
    </source>
</evidence>
<dbReference type="AlphaFoldDB" id="A0A3B6PLJ3"/>
<dbReference type="EnsemblPlants" id="TraesCS6B02G225400.1">
    <property type="protein sequence ID" value="TraesCS6B02G225400.1"/>
    <property type="gene ID" value="TraesCS6B02G225400"/>
</dbReference>
<dbReference type="Gramene" id="TraesCS6B03G0637700.1">
    <property type="protein sequence ID" value="TraesCS6B03G0637700.1.CDS"/>
    <property type="gene ID" value="TraesCS6B03G0637700"/>
</dbReference>
<dbReference type="GO" id="GO:0005634">
    <property type="term" value="C:nucleus"/>
    <property type="evidence" value="ECO:0007669"/>
    <property type="project" value="InterPro"/>
</dbReference>
<feature type="compositionally biased region" description="Polar residues" evidence="1">
    <location>
        <begin position="157"/>
        <end position="175"/>
    </location>
</feature>
<organism evidence="2">
    <name type="scientific">Triticum aestivum</name>
    <name type="common">Wheat</name>
    <dbReference type="NCBI Taxonomy" id="4565"/>
    <lineage>
        <taxon>Eukaryota</taxon>
        <taxon>Viridiplantae</taxon>
        <taxon>Streptophyta</taxon>
        <taxon>Embryophyta</taxon>
        <taxon>Tracheophyta</taxon>
        <taxon>Spermatophyta</taxon>
        <taxon>Magnoliopsida</taxon>
        <taxon>Liliopsida</taxon>
        <taxon>Poales</taxon>
        <taxon>Poaceae</taxon>
        <taxon>BOP clade</taxon>
        <taxon>Pooideae</taxon>
        <taxon>Triticodae</taxon>
        <taxon>Triticeae</taxon>
        <taxon>Triticinae</taxon>
        <taxon>Triticum</taxon>
    </lineage>
</organism>
<dbReference type="PaxDb" id="4565-Traes_6BL_09D40DDCB.1"/>
<dbReference type="Gramene" id="TraesCS6B02G225400.1">
    <property type="protein sequence ID" value="TraesCS6B02G225400.1"/>
    <property type="gene ID" value="TraesCS6B02G225400"/>
</dbReference>
<evidence type="ECO:0000256" key="1">
    <source>
        <dbReference type="SAM" id="MobiDB-lite"/>
    </source>
</evidence>
<dbReference type="OrthoDB" id="1916775at2759"/>
<dbReference type="OMA" id="WIEDSSQ"/>
<sequence>MAEVRIASRTAVADRSGGGFFVRRVASPGAVVDKGAVKPLARRVPSPSSNKENVPPAWAAWTAPKRRSSLPEWYPRTPLRDITSVIKAVERKSRLRDAVARQQLQWDEEDSSEPEDPAQTDEGIHGSTAPTNETLGVGSAQVVETTAASATCLGEGESTTVVKASDDCSLQSPSRPSGEDDVEKQLANSIQEIENMVSRNLKRTDPKATRPSKTPAVQRRTLMSMR</sequence>
<accession>A0A3B6PLJ3</accession>
<dbReference type="Proteomes" id="UP000019116">
    <property type="component" value="Chromosome 6B"/>
</dbReference>
<dbReference type="Gramene" id="TraesJUL6B03G03566990.1">
    <property type="protein sequence ID" value="TraesJUL6B03G03566990.1"/>
    <property type="gene ID" value="TraesJUL6B03G03566990"/>
</dbReference>
<reference evidence="2" key="1">
    <citation type="submission" date="2018-08" db="EMBL/GenBank/DDBJ databases">
        <authorList>
            <person name="Rossello M."/>
        </authorList>
    </citation>
    <scope>NUCLEOTIDE SEQUENCE [LARGE SCALE GENOMIC DNA]</scope>
    <source>
        <strain evidence="2">cv. Chinese Spring</strain>
    </source>
</reference>
<gene>
    <name evidence="2" type="primary">LOC123137162</name>
</gene>
<dbReference type="GO" id="GO:0051783">
    <property type="term" value="P:regulation of nuclear division"/>
    <property type="evidence" value="ECO:0007669"/>
    <property type="project" value="InterPro"/>
</dbReference>
<evidence type="ECO:0000313" key="3">
    <source>
        <dbReference type="Proteomes" id="UP000019116"/>
    </source>
</evidence>
<proteinExistence type="predicted"/>